<feature type="compositionally biased region" description="Acidic residues" evidence="3">
    <location>
        <begin position="33"/>
        <end position="42"/>
    </location>
</feature>
<name>A0A2N3MXZ7_9PEZI</name>
<dbReference type="GO" id="GO:0000462">
    <property type="term" value="P:maturation of SSU-rRNA from tricistronic rRNA transcript (SSU-rRNA, 5.8S rRNA, LSU-rRNA)"/>
    <property type="evidence" value="ECO:0007669"/>
    <property type="project" value="TreeGrafter"/>
</dbReference>
<feature type="compositionally biased region" description="Acidic residues" evidence="3">
    <location>
        <begin position="179"/>
        <end position="203"/>
    </location>
</feature>
<feature type="region of interest" description="Disordered" evidence="3">
    <location>
        <begin position="1"/>
        <end position="263"/>
    </location>
</feature>
<evidence type="ECO:0000313" key="7">
    <source>
        <dbReference type="Proteomes" id="UP000233524"/>
    </source>
</evidence>
<feature type="compositionally biased region" description="Basic and acidic residues" evidence="3">
    <location>
        <begin position="123"/>
        <end position="134"/>
    </location>
</feature>
<dbReference type="InterPro" id="IPR025160">
    <property type="entry name" value="AATF"/>
</dbReference>
<gene>
    <name evidence="6" type="ORF">jhhlp_008426</name>
</gene>
<comment type="similarity">
    <text evidence="1">Belongs to the AATF family.</text>
</comment>
<dbReference type="InterPro" id="IPR039223">
    <property type="entry name" value="AATF/Bfr2"/>
</dbReference>
<feature type="compositionally biased region" description="Acidic residues" evidence="3">
    <location>
        <begin position="557"/>
        <end position="567"/>
    </location>
</feature>
<evidence type="ECO:0000259" key="4">
    <source>
        <dbReference type="Pfam" id="PF08164"/>
    </source>
</evidence>
<feature type="compositionally biased region" description="Acidic residues" evidence="3">
    <location>
        <begin position="82"/>
        <end position="122"/>
    </location>
</feature>
<evidence type="ECO:0000256" key="2">
    <source>
        <dbReference type="ARBA" id="ARBA00013850"/>
    </source>
</evidence>
<keyword evidence="7" id="KW-1185">Reference proteome</keyword>
<reference evidence="6 7" key="1">
    <citation type="journal article" date="2017" name="G3 (Bethesda)">
        <title>First Draft Genome Sequence of the Pathogenic Fungus Lomentospora prolificans (Formerly Scedosporium prolificans).</title>
        <authorList>
            <person name="Luo R."/>
            <person name="Zimin A."/>
            <person name="Workman R."/>
            <person name="Fan Y."/>
            <person name="Pertea G."/>
            <person name="Grossman N."/>
            <person name="Wear M.P."/>
            <person name="Jia B."/>
            <person name="Miller H."/>
            <person name="Casadevall A."/>
            <person name="Timp W."/>
            <person name="Zhang S.X."/>
            <person name="Salzberg S.L."/>
        </authorList>
    </citation>
    <scope>NUCLEOTIDE SEQUENCE [LARGE SCALE GENOMIC DNA]</scope>
    <source>
        <strain evidence="6 7">JHH-5317</strain>
    </source>
</reference>
<dbReference type="GO" id="GO:0005730">
    <property type="term" value="C:nucleolus"/>
    <property type="evidence" value="ECO:0007669"/>
    <property type="project" value="TreeGrafter"/>
</dbReference>
<evidence type="ECO:0000313" key="6">
    <source>
        <dbReference type="EMBL" id="PKS05059.1"/>
    </source>
</evidence>
<dbReference type="OrthoDB" id="5783963at2759"/>
<dbReference type="Pfam" id="PF13339">
    <property type="entry name" value="AATF-Che1"/>
    <property type="match status" value="1"/>
</dbReference>
<dbReference type="InParanoid" id="A0A2N3MXZ7"/>
<protein>
    <recommendedName>
        <fullName evidence="2">Protein BFR2</fullName>
    </recommendedName>
</protein>
<dbReference type="VEuPathDB" id="FungiDB:jhhlp_008426"/>
<proteinExistence type="inferred from homology"/>
<feature type="domain" description="Apoptosis-antagonizing transcription factor C-terminal" evidence="4">
    <location>
        <begin position="465"/>
        <end position="550"/>
    </location>
</feature>
<dbReference type="EMBL" id="NLAX01001623">
    <property type="protein sequence ID" value="PKS05059.1"/>
    <property type="molecule type" value="Genomic_DNA"/>
</dbReference>
<dbReference type="FunCoup" id="A0A2N3MXZ7">
    <property type="interactions" value="862"/>
</dbReference>
<accession>A0A2N3MXZ7</accession>
<dbReference type="InterPro" id="IPR012617">
    <property type="entry name" value="AATF_C"/>
</dbReference>
<evidence type="ECO:0000256" key="3">
    <source>
        <dbReference type="SAM" id="MobiDB-lite"/>
    </source>
</evidence>
<dbReference type="AlphaFoldDB" id="A0A2N3MXZ7"/>
<organism evidence="6 7">
    <name type="scientific">Lomentospora prolificans</name>
    <dbReference type="NCBI Taxonomy" id="41688"/>
    <lineage>
        <taxon>Eukaryota</taxon>
        <taxon>Fungi</taxon>
        <taxon>Dikarya</taxon>
        <taxon>Ascomycota</taxon>
        <taxon>Pezizomycotina</taxon>
        <taxon>Sordariomycetes</taxon>
        <taxon>Hypocreomycetidae</taxon>
        <taxon>Microascales</taxon>
        <taxon>Microascaceae</taxon>
        <taxon>Lomentospora</taxon>
    </lineage>
</organism>
<dbReference type="Proteomes" id="UP000233524">
    <property type="component" value="Unassembled WGS sequence"/>
</dbReference>
<comment type="caution">
    <text evidence="6">The sequence shown here is derived from an EMBL/GenBank/DDBJ whole genome shotgun (WGS) entry which is preliminary data.</text>
</comment>
<evidence type="ECO:0000259" key="5">
    <source>
        <dbReference type="Pfam" id="PF13339"/>
    </source>
</evidence>
<dbReference type="PANTHER" id="PTHR15565">
    <property type="entry name" value="AATF PROTEIN APOPTOSIS ANTAGONIZING TRANSCRIPTION FACTOR"/>
    <property type="match status" value="1"/>
</dbReference>
<dbReference type="Pfam" id="PF08164">
    <property type="entry name" value="TRAUB"/>
    <property type="match status" value="1"/>
</dbReference>
<sequence length="582" mass="64681">MAPKSKSRAKEFAELEQRPSKDFDPEDTRDRSDDDESGEDSEVERAGTEHYISVGKSKLRQKEPLSLGVQYRGTRVSREALEDNDNDDEEEEEEEEEDASDDGEAGSESDSEYDDPDNVDVEADMKRLADKDFEIDSDGAFGESDEERFKDYTFRGSSKTKKKPRDGSKQRPTAADFMTDSEQEQEGTGSDQDDAEEDSEDDGVVLGSDGSGGSDADMNGVDDGDEPSHRSEESEGGAPLGSESEDEDALGSEDEDTTKSNALSAKNTVLAAISDSARQDAEKGQAVRQQRKIFDGLLNIRVRLQKALIASNTFGQIDEDGDDIGREAYEAAEEAALKLWNTIDDLRTGIKGASKTGGKRKREIDNDTSTETIWGYMDETEQAARQNRRKVLDKWSAKIGATTVPVGNRLNLSTTRNSICSVLEEQLLDPERLLKRCRIPRSCAPHQASRGVKEDVDIYDDADFYQLLLKELVDQRSADSVTTDPRTNGVATVQWAAMKEAKSSKAVDRKASRGRKMRFTVHEKLQGFMAPEDRRSWEQDAIDRLFGSLFGQTMQLNEDEEESDDGEDHVNAEEAGLRLFRS</sequence>
<feature type="region of interest" description="Disordered" evidence="3">
    <location>
        <begin position="554"/>
        <end position="582"/>
    </location>
</feature>
<evidence type="ECO:0000256" key="1">
    <source>
        <dbReference type="ARBA" id="ARBA00008966"/>
    </source>
</evidence>
<feature type="domain" description="AATF leucine zipper-containing" evidence="5">
    <location>
        <begin position="280"/>
        <end position="398"/>
    </location>
</feature>
<dbReference type="STRING" id="41688.A0A2N3MXZ7"/>
<feature type="compositionally biased region" description="Acidic residues" evidence="3">
    <location>
        <begin position="243"/>
        <end position="256"/>
    </location>
</feature>
<dbReference type="PANTHER" id="PTHR15565:SF0">
    <property type="entry name" value="PROTEIN AATF"/>
    <property type="match status" value="1"/>
</dbReference>
<feature type="compositionally biased region" description="Basic and acidic residues" evidence="3">
    <location>
        <begin position="8"/>
        <end position="32"/>
    </location>
</feature>